<comment type="subunit">
    <text evidence="6">Monomer.</text>
</comment>
<dbReference type="InterPro" id="IPR001714">
    <property type="entry name" value="Pept_M24_MAP"/>
</dbReference>
<feature type="binding site" evidence="6">
    <location>
        <position position="111"/>
    </location>
    <ligand>
        <name>a divalent metal cation</name>
        <dbReference type="ChEBI" id="CHEBI:60240"/>
        <label>1</label>
    </ligand>
</feature>
<dbReference type="Pfam" id="PF00557">
    <property type="entry name" value="Peptidase_M24"/>
    <property type="match status" value="1"/>
</dbReference>
<evidence type="ECO:0000256" key="1">
    <source>
        <dbReference type="ARBA" id="ARBA00002521"/>
    </source>
</evidence>
<feature type="binding site" evidence="6">
    <location>
        <position position="100"/>
    </location>
    <ligand>
        <name>a divalent metal cation</name>
        <dbReference type="ChEBI" id="CHEBI:60240"/>
        <label>1</label>
    </ligand>
</feature>
<keyword evidence="2 6" id="KW-0031">Aminopeptidase</keyword>
<feature type="binding site" evidence="6">
    <location>
        <position position="174"/>
    </location>
    <ligand>
        <name>a divalent metal cation</name>
        <dbReference type="ChEBI" id="CHEBI:60240"/>
        <label>2</label>
        <note>catalytic</note>
    </ligand>
</feature>
<evidence type="ECO:0000256" key="4">
    <source>
        <dbReference type="ARBA" id="ARBA00022723"/>
    </source>
</evidence>
<dbReference type="InterPro" id="IPR000994">
    <property type="entry name" value="Pept_M24"/>
</dbReference>
<evidence type="ECO:0000256" key="2">
    <source>
        <dbReference type="ARBA" id="ARBA00022438"/>
    </source>
</evidence>
<evidence type="ECO:0000313" key="9">
    <source>
        <dbReference type="EMBL" id="MFI7442937.1"/>
    </source>
</evidence>
<name>A0ABW8A842_9ACTN</name>
<evidence type="ECO:0000256" key="7">
    <source>
        <dbReference type="RuleBase" id="RU003653"/>
    </source>
</evidence>
<gene>
    <name evidence="6 9" type="primary">map</name>
    <name evidence="9" type="ORF">ACIBP5_23455</name>
</gene>
<feature type="domain" description="Peptidase M24" evidence="8">
    <location>
        <begin position="12"/>
        <end position="246"/>
    </location>
</feature>
<keyword evidence="5 6" id="KW-0378">Hydrolase</keyword>
<dbReference type="EMBL" id="JBITMB010000005">
    <property type="protein sequence ID" value="MFI7442937.1"/>
    <property type="molecule type" value="Genomic_DNA"/>
</dbReference>
<dbReference type="HAMAP" id="MF_01974">
    <property type="entry name" value="MetAP_1"/>
    <property type="match status" value="1"/>
</dbReference>
<evidence type="ECO:0000259" key="8">
    <source>
        <dbReference type="Pfam" id="PF00557"/>
    </source>
</evidence>
<dbReference type="EC" id="3.4.11.18" evidence="6 7"/>
<protein>
    <recommendedName>
        <fullName evidence="6 7">Methionine aminopeptidase</fullName>
        <shortName evidence="6">MAP</shortName>
        <shortName evidence="6">MetAP</shortName>
        <ecNumber evidence="6 7">3.4.11.18</ecNumber>
    </recommendedName>
    <alternativeName>
        <fullName evidence="6">Peptidase M</fullName>
    </alternativeName>
</protein>
<feature type="binding site" evidence="6">
    <location>
        <position position="111"/>
    </location>
    <ligand>
        <name>a divalent metal cation</name>
        <dbReference type="ChEBI" id="CHEBI:60240"/>
        <label>2</label>
        <note>catalytic</note>
    </ligand>
</feature>
<evidence type="ECO:0000256" key="3">
    <source>
        <dbReference type="ARBA" id="ARBA00022670"/>
    </source>
</evidence>
<dbReference type="PRINTS" id="PR00599">
    <property type="entry name" value="MAPEPTIDASE"/>
</dbReference>
<feature type="binding site" evidence="6">
    <location>
        <position position="239"/>
    </location>
    <ligand>
        <name>a divalent metal cation</name>
        <dbReference type="ChEBI" id="CHEBI:60240"/>
        <label>1</label>
    </ligand>
</feature>
<reference evidence="9 10" key="1">
    <citation type="submission" date="2024-10" db="EMBL/GenBank/DDBJ databases">
        <title>The Natural Products Discovery Center: Release of the First 8490 Sequenced Strains for Exploring Actinobacteria Biosynthetic Diversity.</title>
        <authorList>
            <person name="Kalkreuter E."/>
            <person name="Kautsar S.A."/>
            <person name="Yang D."/>
            <person name="Bader C.D."/>
            <person name="Teijaro C.N."/>
            <person name="Fluegel L."/>
            <person name="Davis C.M."/>
            <person name="Simpson J.R."/>
            <person name="Lauterbach L."/>
            <person name="Steele A.D."/>
            <person name="Gui C."/>
            <person name="Meng S."/>
            <person name="Li G."/>
            <person name="Viehrig K."/>
            <person name="Ye F."/>
            <person name="Su P."/>
            <person name="Kiefer A.F."/>
            <person name="Nichols A."/>
            <person name="Cepeda A.J."/>
            <person name="Yan W."/>
            <person name="Fan B."/>
            <person name="Jiang Y."/>
            <person name="Adhikari A."/>
            <person name="Zheng C.-J."/>
            <person name="Schuster L."/>
            <person name="Cowan T.M."/>
            <person name="Smanski M.J."/>
            <person name="Chevrette M.G."/>
            <person name="De Carvalho L.P.S."/>
            <person name="Shen B."/>
        </authorList>
    </citation>
    <scope>NUCLEOTIDE SEQUENCE [LARGE SCALE GENOMIC DNA]</scope>
    <source>
        <strain evidence="9 10">NPDC049503</strain>
    </source>
</reference>
<evidence type="ECO:0000313" key="10">
    <source>
        <dbReference type="Proteomes" id="UP001612928"/>
    </source>
</evidence>
<dbReference type="Gene3D" id="3.90.230.10">
    <property type="entry name" value="Creatinase/methionine aminopeptidase superfamily"/>
    <property type="match status" value="1"/>
</dbReference>
<evidence type="ECO:0000256" key="5">
    <source>
        <dbReference type="ARBA" id="ARBA00022801"/>
    </source>
</evidence>
<sequence>MVELKTPGEIDAMREAGRIVAQALHAVTQHATPGTRLTELDDIATTVIHEAGATSAFLHYQPPFAPTPYPAVICTSVNDAVVHGIPSHHRLRDGDLLSVDFGVSFDGWAADSAVSLTVGHPNPADTTLIDTTRAALQAGIAAAVPGNRLGDIGHAIAATATAAGYGLLDDFGGHGIGRRMHEDPHVANTGRPGRGLILRPGLTLAIEPMFIAGGDGRYRTATDGWTLHSIDGSRAAHAEHTIAITDDGPRILTLP</sequence>
<accession>A0ABW8A842</accession>
<keyword evidence="4 6" id="KW-0479">Metal-binding</keyword>
<evidence type="ECO:0000256" key="6">
    <source>
        <dbReference type="HAMAP-Rule" id="MF_01974"/>
    </source>
</evidence>
<keyword evidence="10" id="KW-1185">Reference proteome</keyword>
<feature type="binding site" evidence="6">
    <location>
        <position position="239"/>
    </location>
    <ligand>
        <name>a divalent metal cation</name>
        <dbReference type="ChEBI" id="CHEBI:60240"/>
        <label>2</label>
        <note>catalytic</note>
    </ligand>
</feature>
<dbReference type="GO" id="GO:0004239">
    <property type="term" value="F:initiator methionyl aminopeptidase activity"/>
    <property type="evidence" value="ECO:0007669"/>
    <property type="project" value="UniProtKB-EC"/>
</dbReference>
<comment type="cofactor">
    <cofactor evidence="6">
        <name>Co(2+)</name>
        <dbReference type="ChEBI" id="CHEBI:48828"/>
    </cofactor>
    <cofactor evidence="6">
        <name>Zn(2+)</name>
        <dbReference type="ChEBI" id="CHEBI:29105"/>
    </cofactor>
    <cofactor evidence="6">
        <name>Mn(2+)</name>
        <dbReference type="ChEBI" id="CHEBI:29035"/>
    </cofactor>
    <cofactor evidence="6">
        <name>Fe(2+)</name>
        <dbReference type="ChEBI" id="CHEBI:29033"/>
    </cofactor>
    <text evidence="6">Binds 2 divalent metal cations per subunit. Has a high-affinity and a low affinity metal-binding site. The true nature of the physiological cofactor is under debate. The enzyme is active with cobalt, zinc, manganese or divalent iron ions. Most likely, methionine aminopeptidases function as mononuclear Fe(2+)-metalloproteases under physiological conditions, and the catalytically relevant metal-binding site has been assigned to the histidine-containing high-affinity site.</text>
</comment>
<feature type="binding site" evidence="6">
    <location>
        <position position="83"/>
    </location>
    <ligand>
        <name>substrate</name>
    </ligand>
</feature>
<dbReference type="Proteomes" id="UP001612928">
    <property type="component" value="Unassembled WGS sequence"/>
</dbReference>
<dbReference type="CDD" id="cd01086">
    <property type="entry name" value="MetAP1"/>
    <property type="match status" value="1"/>
</dbReference>
<dbReference type="NCBIfam" id="TIGR00500">
    <property type="entry name" value="met_pdase_I"/>
    <property type="match status" value="1"/>
</dbReference>
<feature type="binding site" evidence="6">
    <location>
        <position position="207"/>
    </location>
    <ligand>
        <name>a divalent metal cation</name>
        <dbReference type="ChEBI" id="CHEBI:60240"/>
        <label>2</label>
        <note>catalytic</note>
    </ligand>
</feature>
<comment type="catalytic activity">
    <reaction evidence="6 7">
        <text>Release of N-terminal amino acids, preferentially methionine, from peptides and arylamides.</text>
        <dbReference type="EC" id="3.4.11.18"/>
    </reaction>
</comment>
<keyword evidence="3 6" id="KW-0645">Protease</keyword>
<dbReference type="PANTHER" id="PTHR43330:SF27">
    <property type="entry name" value="METHIONINE AMINOPEPTIDASE"/>
    <property type="match status" value="1"/>
</dbReference>
<proteinExistence type="inferred from homology"/>
<comment type="caution">
    <text evidence="9">The sequence shown here is derived from an EMBL/GenBank/DDBJ whole genome shotgun (WGS) entry which is preliminary data.</text>
</comment>
<feature type="binding site" evidence="6">
    <location>
        <position position="181"/>
    </location>
    <ligand>
        <name>substrate</name>
    </ligand>
</feature>
<dbReference type="SUPFAM" id="SSF55920">
    <property type="entry name" value="Creatinase/aminopeptidase"/>
    <property type="match status" value="1"/>
</dbReference>
<organism evidence="9 10">
    <name type="scientific">Nonomuraea indica</name>
    <dbReference type="NCBI Taxonomy" id="1581193"/>
    <lineage>
        <taxon>Bacteria</taxon>
        <taxon>Bacillati</taxon>
        <taxon>Actinomycetota</taxon>
        <taxon>Actinomycetes</taxon>
        <taxon>Streptosporangiales</taxon>
        <taxon>Streptosporangiaceae</taxon>
        <taxon>Nonomuraea</taxon>
    </lineage>
</organism>
<dbReference type="InterPro" id="IPR036005">
    <property type="entry name" value="Creatinase/aminopeptidase-like"/>
</dbReference>
<dbReference type="PANTHER" id="PTHR43330">
    <property type="entry name" value="METHIONINE AMINOPEPTIDASE"/>
    <property type="match status" value="1"/>
</dbReference>
<dbReference type="RefSeq" id="WP_397022960.1">
    <property type="nucleotide sequence ID" value="NZ_JBITMB010000005.1"/>
</dbReference>
<comment type="similarity">
    <text evidence="6">Belongs to the peptidase M24A family. Methionine aminopeptidase type 1 subfamily.</text>
</comment>
<comment type="function">
    <text evidence="1 6">Removes the N-terminal methionine from nascent proteins. The N-terminal methionine is often cleaved when the second residue in the primary sequence is small and uncharged (Met-Ala-, Cys, Gly, Pro, Ser, Thr, or Val). Requires deformylation of the N(alpha)-formylated initiator methionine before it can be hydrolyzed.</text>
</comment>
<dbReference type="InterPro" id="IPR002467">
    <property type="entry name" value="Pept_M24A_MAP1"/>
</dbReference>